<dbReference type="NCBIfam" id="NF010155">
    <property type="entry name" value="PRK13634.1"/>
    <property type="match status" value="1"/>
</dbReference>
<dbReference type="GO" id="GO:0016887">
    <property type="term" value="F:ATP hydrolysis activity"/>
    <property type="evidence" value="ECO:0007669"/>
    <property type="project" value="InterPro"/>
</dbReference>
<evidence type="ECO:0000259" key="9">
    <source>
        <dbReference type="PROSITE" id="PS50893"/>
    </source>
</evidence>
<evidence type="ECO:0000256" key="2">
    <source>
        <dbReference type="ARBA" id="ARBA00022448"/>
    </source>
</evidence>
<comment type="function">
    <text evidence="8">ATP-binding (A) component of a common energy-coupling factor (ECF) ABC-transporter complex.</text>
</comment>
<dbReference type="Pfam" id="PF00005">
    <property type="entry name" value="ABC_tran"/>
    <property type="match status" value="1"/>
</dbReference>
<dbReference type="PANTHER" id="PTHR43553">
    <property type="entry name" value="HEAVY METAL TRANSPORTER"/>
    <property type="match status" value="1"/>
</dbReference>
<keyword evidence="3 8" id="KW-1003">Cell membrane</keyword>
<dbReference type="CDD" id="cd03225">
    <property type="entry name" value="ABC_cobalt_CbiO_domain1"/>
    <property type="match status" value="1"/>
</dbReference>
<sequence>MDIRFEQVDFTYQSNTPFEQRALFDLNLTIEDGSYTAIVGHTGSGKSTLLQHLNALVKPTKGTVTIGDRTIVPETNNKNLKPIRKKVGIVFQFPEAQLFEETVAKDIAFGPKNFGVAGEEAARLAAEMLDLVGLDASFLDRSPFELSGGQMRRVAIAGVLAMEPEVLVLDEPTAGLDPQGRKEMMEMFQRLHEERGMTIVLVTHLMDDVANYADHVLVLEKGRIVKAGAPQEVFQDIDWLKEKQLGVPTAATFAEKLIAKGLSFEDLPLTAETLADDLLKGMKKAGEDG</sequence>
<dbReference type="SMART" id="SM00382">
    <property type="entry name" value="AAA"/>
    <property type="match status" value="1"/>
</dbReference>
<dbReference type="InterPro" id="IPR017871">
    <property type="entry name" value="ABC_transporter-like_CS"/>
</dbReference>
<comment type="similarity">
    <text evidence="8">Belongs to the ABC transporter superfamily. Energy-coupling factor EcfA family.</text>
</comment>
<accession>A0A0U2VNZ0</accession>
<evidence type="ECO:0000256" key="6">
    <source>
        <dbReference type="ARBA" id="ARBA00022967"/>
    </source>
</evidence>
<dbReference type="EMBL" id="CP013655">
    <property type="protein sequence ID" value="ALS36175.1"/>
    <property type="molecule type" value="Genomic_DNA"/>
</dbReference>
<comment type="subunit">
    <text evidence="8">Forms a stable energy-coupling factor (ECF) transporter complex composed of 2 membrane-embedded substrate-binding proteins (S component), 2 ATP-binding proteins (A component) and 2 transmembrane proteins (T component).</text>
</comment>
<dbReference type="GO" id="GO:0005524">
    <property type="term" value="F:ATP binding"/>
    <property type="evidence" value="ECO:0007669"/>
    <property type="project" value="UniProtKB-UniRule"/>
</dbReference>
<name>A0A0U2VNZ0_9ENTE</name>
<dbReference type="NCBIfam" id="TIGR04521">
    <property type="entry name" value="ECF_ATPase_2"/>
    <property type="match status" value="1"/>
</dbReference>
<dbReference type="GO" id="GO:0043190">
    <property type="term" value="C:ATP-binding cassette (ABC) transporter complex"/>
    <property type="evidence" value="ECO:0007669"/>
    <property type="project" value="TreeGrafter"/>
</dbReference>
<dbReference type="InterPro" id="IPR030946">
    <property type="entry name" value="EcfA2"/>
</dbReference>
<keyword evidence="4 8" id="KW-0547">Nucleotide-binding</keyword>
<dbReference type="Gene3D" id="3.40.50.300">
    <property type="entry name" value="P-loop containing nucleotide triphosphate hydrolases"/>
    <property type="match status" value="1"/>
</dbReference>
<dbReference type="PANTHER" id="PTHR43553:SF27">
    <property type="entry name" value="ENERGY-COUPLING FACTOR TRANSPORTER ATP-BINDING PROTEIN ECFA2"/>
    <property type="match status" value="1"/>
</dbReference>
<dbReference type="FunFam" id="3.40.50.300:FF:000224">
    <property type="entry name" value="Energy-coupling factor transporter ATP-binding protein EcfA"/>
    <property type="match status" value="1"/>
</dbReference>
<dbReference type="AlphaFoldDB" id="A0A0U2VNZ0"/>
<dbReference type="InterPro" id="IPR015856">
    <property type="entry name" value="ABC_transpr_CbiO/EcfA_su"/>
</dbReference>
<evidence type="ECO:0000256" key="7">
    <source>
        <dbReference type="ARBA" id="ARBA00023136"/>
    </source>
</evidence>
<organism evidence="10 11">
    <name type="scientific">Enterococcus rotai</name>
    <dbReference type="NCBI Taxonomy" id="118060"/>
    <lineage>
        <taxon>Bacteria</taxon>
        <taxon>Bacillati</taxon>
        <taxon>Bacillota</taxon>
        <taxon>Bacilli</taxon>
        <taxon>Lactobacillales</taxon>
        <taxon>Enterococcaceae</taxon>
        <taxon>Enterococcus</taxon>
    </lineage>
</organism>
<keyword evidence="5 8" id="KW-0067">ATP-binding</keyword>
<dbReference type="KEGG" id="erx:ATZ35_03070"/>
<evidence type="ECO:0000256" key="5">
    <source>
        <dbReference type="ARBA" id="ARBA00022840"/>
    </source>
</evidence>
<dbReference type="PROSITE" id="PS00211">
    <property type="entry name" value="ABC_TRANSPORTER_1"/>
    <property type="match status" value="1"/>
</dbReference>
<dbReference type="Proteomes" id="UP000067523">
    <property type="component" value="Chromosome"/>
</dbReference>
<evidence type="ECO:0000313" key="10">
    <source>
        <dbReference type="EMBL" id="ALS36175.1"/>
    </source>
</evidence>
<keyword evidence="11" id="KW-1185">Reference proteome</keyword>
<keyword evidence="7 8" id="KW-0472">Membrane</keyword>
<dbReference type="InterPro" id="IPR027417">
    <property type="entry name" value="P-loop_NTPase"/>
</dbReference>
<dbReference type="PROSITE" id="PS50893">
    <property type="entry name" value="ABC_TRANSPORTER_2"/>
    <property type="match status" value="1"/>
</dbReference>
<reference evidence="11" key="1">
    <citation type="submission" date="2015-12" db="EMBL/GenBank/DDBJ databases">
        <authorList>
            <person name="Lauer A."/>
            <person name="Humrighouse B."/>
            <person name="Loparev V."/>
            <person name="Shewmaker P.L."/>
            <person name="Whitney A.M."/>
            <person name="McLaughlin R.W."/>
        </authorList>
    </citation>
    <scope>NUCLEOTIDE SEQUENCE [LARGE SCALE GENOMIC DNA]</scope>
    <source>
        <strain evidence="11">LMG 26678</strain>
    </source>
</reference>
<evidence type="ECO:0000256" key="1">
    <source>
        <dbReference type="ARBA" id="ARBA00004202"/>
    </source>
</evidence>
<evidence type="ECO:0000256" key="3">
    <source>
        <dbReference type="ARBA" id="ARBA00022475"/>
    </source>
</evidence>
<proteinExistence type="inferred from homology"/>
<gene>
    <name evidence="10" type="ORF">ATZ35_03070</name>
</gene>
<feature type="domain" description="ABC transporter" evidence="9">
    <location>
        <begin position="3"/>
        <end position="246"/>
    </location>
</feature>
<protein>
    <recommendedName>
        <fullName evidence="8">Energy-coupling factor transporter ATP-binding protein EcfA2</fullName>
        <ecNumber evidence="8">7.-.-.-</ecNumber>
    </recommendedName>
</protein>
<evidence type="ECO:0000256" key="8">
    <source>
        <dbReference type="RuleBase" id="RU365104"/>
    </source>
</evidence>
<evidence type="ECO:0000313" key="11">
    <source>
        <dbReference type="Proteomes" id="UP000067523"/>
    </source>
</evidence>
<keyword evidence="6" id="KW-1278">Translocase</keyword>
<dbReference type="InterPro" id="IPR050095">
    <property type="entry name" value="ECF_ABC_transporter_ATP-bd"/>
</dbReference>
<dbReference type="GO" id="GO:0042626">
    <property type="term" value="F:ATPase-coupled transmembrane transporter activity"/>
    <property type="evidence" value="ECO:0007669"/>
    <property type="project" value="TreeGrafter"/>
</dbReference>
<comment type="subcellular location">
    <subcellularLocation>
        <location evidence="1 8">Cell membrane</location>
        <topology evidence="1 8">Peripheral membrane protein</topology>
    </subcellularLocation>
</comment>
<dbReference type="SUPFAM" id="SSF52540">
    <property type="entry name" value="P-loop containing nucleoside triphosphate hydrolases"/>
    <property type="match status" value="1"/>
</dbReference>
<keyword evidence="2 8" id="KW-0813">Transport</keyword>
<dbReference type="RefSeq" id="WP_207120428.1">
    <property type="nucleotide sequence ID" value="NZ_CP013655.1"/>
</dbReference>
<dbReference type="InterPro" id="IPR003439">
    <property type="entry name" value="ABC_transporter-like_ATP-bd"/>
</dbReference>
<dbReference type="EC" id="7.-.-.-" evidence="8"/>
<evidence type="ECO:0000256" key="4">
    <source>
        <dbReference type="ARBA" id="ARBA00022741"/>
    </source>
</evidence>
<dbReference type="InterPro" id="IPR003593">
    <property type="entry name" value="AAA+_ATPase"/>
</dbReference>
<dbReference type="STRING" id="118060.ATZ35_03070"/>